<dbReference type="EMBL" id="MHCS01000047">
    <property type="protein sequence ID" value="OGY25375.1"/>
    <property type="molecule type" value="Genomic_DNA"/>
</dbReference>
<dbReference type="Proteomes" id="UP000176389">
    <property type="component" value="Unassembled WGS sequence"/>
</dbReference>
<dbReference type="CDD" id="cd00063">
    <property type="entry name" value="FN3"/>
    <property type="match status" value="1"/>
</dbReference>
<dbReference type="GO" id="GO:0003993">
    <property type="term" value="F:acid phosphatase activity"/>
    <property type="evidence" value="ECO:0007669"/>
    <property type="project" value="InterPro"/>
</dbReference>
<dbReference type="InterPro" id="IPR013783">
    <property type="entry name" value="Ig-like_fold"/>
</dbReference>
<evidence type="ECO:0000313" key="3">
    <source>
        <dbReference type="EMBL" id="OGY25375.1"/>
    </source>
</evidence>
<dbReference type="GO" id="GO:0046872">
    <property type="term" value="F:metal ion binding"/>
    <property type="evidence" value="ECO:0007669"/>
    <property type="project" value="InterPro"/>
</dbReference>
<dbReference type="SUPFAM" id="SSF49363">
    <property type="entry name" value="Purple acid phosphatase, N-terminal domain"/>
    <property type="match status" value="1"/>
</dbReference>
<evidence type="ECO:0000313" key="4">
    <source>
        <dbReference type="Proteomes" id="UP000176389"/>
    </source>
</evidence>
<dbReference type="InterPro" id="IPR013784">
    <property type="entry name" value="Carb-bd-like_fold"/>
</dbReference>
<proteinExistence type="predicted"/>
<dbReference type="Gene3D" id="2.60.40.680">
    <property type="match status" value="1"/>
</dbReference>
<dbReference type="SUPFAM" id="SSF49452">
    <property type="entry name" value="Starch-binding domain-like"/>
    <property type="match status" value="1"/>
</dbReference>
<evidence type="ECO:0000256" key="2">
    <source>
        <dbReference type="SAM" id="Phobius"/>
    </source>
</evidence>
<dbReference type="CDD" id="cd08547">
    <property type="entry name" value="Type_II_cohesin"/>
    <property type="match status" value="1"/>
</dbReference>
<feature type="region of interest" description="Disordered" evidence="1">
    <location>
        <begin position="388"/>
        <end position="422"/>
    </location>
</feature>
<sequence length="422" mass="44165">MKRIPFYILVYILIFILSPLVSVSDVKAAGSIYLSPGGATIAQGSSFSVSVRVNTGGKSVDSVQANLSYQTDKLDFIGISYGGTEFEIQAESSGGSGSVRMGRGTLSAKSGDVLVGTITFSAKVNSGSAAVSFTSGTVAVKAGATVVSATSGGTYSFTKPTPAAKPKPKDKTAPKISDVKVTDIGLEKATVTWKTNEETNSSVEYGPTKSLGLLVSSSKLTTTHKIALSSKILIPGTKFYYVVKSKDTAGNEAKSKLTSFKTKGYTIVLKILAANGKSLTSVLVTLIPGLENATTDQNGVATFKDIAPGIYAVHVLLGNSTLGAQIEVKIPEDPTKPQEFAVQVAGTATTAGKDTLVKSIALIAVIIYFVFSLGFIAWWFIERRLGKSEKRRPREPKSPTAANTSNLAPSEKPIVPKGSGQT</sequence>
<keyword evidence="2" id="KW-0472">Membrane</keyword>
<dbReference type="AlphaFoldDB" id="A0A1G1WCG2"/>
<keyword evidence="2" id="KW-0812">Transmembrane</keyword>
<gene>
    <name evidence="3" type="ORF">A2Z11_00780</name>
</gene>
<comment type="caution">
    <text evidence="3">The sequence shown here is derived from an EMBL/GenBank/DDBJ whole genome shotgun (WGS) entry which is preliminary data.</text>
</comment>
<dbReference type="InterPro" id="IPR003961">
    <property type="entry name" value="FN3_dom"/>
</dbReference>
<organism evidence="3 4">
    <name type="scientific">Candidatus Woykebacteria bacterium RBG_16_43_9</name>
    <dbReference type="NCBI Taxonomy" id="1802596"/>
    <lineage>
        <taxon>Bacteria</taxon>
        <taxon>Candidatus Woykeibacteriota</taxon>
    </lineage>
</organism>
<dbReference type="SUPFAM" id="SSF49384">
    <property type="entry name" value="Carbohydrate-binding domain"/>
    <property type="match status" value="1"/>
</dbReference>
<evidence type="ECO:0000256" key="1">
    <source>
        <dbReference type="SAM" id="MobiDB-lite"/>
    </source>
</evidence>
<name>A0A1G1WCG2_9BACT</name>
<feature type="transmembrane region" description="Helical" evidence="2">
    <location>
        <begin position="360"/>
        <end position="381"/>
    </location>
</feature>
<accession>A0A1G1WCG2</accession>
<evidence type="ECO:0008006" key="5">
    <source>
        <dbReference type="Google" id="ProtNLM"/>
    </source>
</evidence>
<dbReference type="GO" id="GO:0030246">
    <property type="term" value="F:carbohydrate binding"/>
    <property type="evidence" value="ECO:0007669"/>
    <property type="project" value="InterPro"/>
</dbReference>
<dbReference type="STRING" id="1802596.A2Z11_00780"/>
<reference evidence="3 4" key="1">
    <citation type="journal article" date="2016" name="Nat. Commun.">
        <title>Thousands of microbial genomes shed light on interconnected biogeochemical processes in an aquifer system.</title>
        <authorList>
            <person name="Anantharaman K."/>
            <person name="Brown C.T."/>
            <person name="Hug L.A."/>
            <person name="Sharon I."/>
            <person name="Castelle C.J."/>
            <person name="Probst A.J."/>
            <person name="Thomas B.C."/>
            <person name="Singh A."/>
            <person name="Wilkins M.J."/>
            <person name="Karaoz U."/>
            <person name="Brodie E.L."/>
            <person name="Williams K.H."/>
            <person name="Hubbard S.S."/>
            <person name="Banfield J.F."/>
        </authorList>
    </citation>
    <scope>NUCLEOTIDE SEQUENCE [LARGE SCALE GENOMIC DNA]</scope>
</reference>
<keyword evidence="2" id="KW-1133">Transmembrane helix</keyword>
<protein>
    <recommendedName>
        <fullName evidence="5">Cohesin domain-containing protein</fullName>
    </recommendedName>
</protein>
<dbReference type="Gene3D" id="2.60.40.10">
    <property type="entry name" value="Immunoglobulins"/>
    <property type="match status" value="1"/>
</dbReference>
<dbReference type="InterPro" id="IPR008965">
    <property type="entry name" value="CBM2/CBM3_carb-bd_dom_sf"/>
</dbReference>
<dbReference type="InterPro" id="IPR008963">
    <property type="entry name" value="Purple_acid_Pase-like_N"/>
</dbReference>